<dbReference type="GO" id="GO:0005576">
    <property type="term" value="C:extracellular region"/>
    <property type="evidence" value="ECO:0007669"/>
    <property type="project" value="UniProtKB-SubCell"/>
</dbReference>
<keyword evidence="7" id="KW-1185">Reference proteome</keyword>
<dbReference type="CDD" id="cd22270">
    <property type="entry name" value="DPBB_kiwellin-like"/>
    <property type="match status" value="1"/>
</dbReference>
<comment type="subcellular location">
    <subcellularLocation>
        <location evidence="1">Secreted</location>
    </subcellularLocation>
</comment>
<comment type="similarity">
    <text evidence="2">Belongs to the kiwellin family.</text>
</comment>
<dbReference type="InterPro" id="IPR036908">
    <property type="entry name" value="RlpA-like_sf"/>
</dbReference>
<proteinExistence type="inferred from homology"/>
<dbReference type="EMBL" id="JARAOO010000014">
    <property type="protein sequence ID" value="KAJ7943399.1"/>
    <property type="molecule type" value="Genomic_DNA"/>
</dbReference>
<dbReference type="AlphaFoldDB" id="A0AAD7KPT8"/>
<feature type="signal peptide" evidence="5">
    <location>
        <begin position="1"/>
        <end position="19"/>
    </location>
</feature>
<evidence type="ECO:0000256" key="1">
    <source>
        <dbReference type="ARBA" id="ARBA00004613"/>
    </source>
</evidence>
<dbReference type="Pfam" id="PF24300">
    <property type="entry name" value="KWL1"/>
    <property type="match status" value="1"/>
</dbReference>
<evidence type="ECO:0000313" key="7">
    <source>
        <dbReference type="Proteomes" id="UP001163823"/>
    </source>
</evidence>
<evidence type="ECO:0000256" key="4">
    <source>
        <dbReference type="ARBA" id="ARBA00022729"/>
    </source>
</evidence>
<feature type="chain" id="PRO_5042263318" evidence="5">
    <location>
        <begin position="20"/>
        <end position="183"/>
    </location>
</feature>
<dbReference type="Proteomes" id="UP001163823">
    <property type="component" value="Chromosome 14"/>
</dbReference>
<evidence type="ECO:0000256" key="2">
    <source>
        <dbReference type="ARBA" id="ARBA00005592"/>
    </source>
</evidence>
<accession>A0AAD7KPT8</accession>
<dbReference type="KEGG" id="qsa:O6P43_032956"/>
<gene>
    <name evidence="6" type="ORF">O6P43_032956</name>
</gene>
<organism evidence="6 7">
    <name type="scientific">Quillaja saponaria</name>
    <name type="common">Soap bark tree</name>
    <dbReference type="NCBI Taxonomy" id="32244"/>
    <lineage>
        <taxon>Eukaryota</taxon>
        <taxon>Viridiplantae</taxon>
        <taxon>Streptophyta</taxon>
        <taxon>Embryophyta</taxon>
        <taxon>Tracheophyta</taxon>
        <taxon>Spermatophyta</taxon>
        <taxon>Magnoliopsida</taxon>
        <taxon>eudicotyledons</taxon>
        <taxon>Gunneridae</taxon>
        <taxon>Pentapetalae</taxon>
        <taxon>rosids</taxon>
        <taxon>fabids</taxon>
        <taxon>Fabales</taxon>
        <taxon>Quillajaceae</taxon>
        <taxon>Quillaja</taxon>
    </lineage>
</organism>
<dbReference type="InterPro" id="IPR039271">
    <property type="entry name" value="Kiwellin-like"/>
</dbReference>
<evidence type="ECO:0000256" key="5">
    <source>
        <dbReference type="SAM" id="SignalP"/>
    </source>
</evidence>
<keyword evidence="3" id="KW-0964">Secreted</keyword>
<dbReference type="SUPFAM" id="SSF50685">
    <property type="entry name" value="Barwin-like endoglucanases"/>
    <property type="match status" value="1"/>
</dbReference>
<sequence>MANLMLIAVSLFLILYVISFPCFTYAAISSRNGSTTLSKDHKCQPSGSLTCHGKTFPTYTCSPAVKSSTIATLTNNDFSKGGGGGPSECNGQFHKNTERVVALSTGWYSGGSRCGKYIKVRARNGKSVMAKVVDECDSMHGCDKEHAGQPPCDNNIIDASDSVWSALGLNLDDGRVPVSWSVA</sequence>
<reference evidence="6" key="1">
    <citation type="journal article" date="2023" name="Science">
        <title>Elucidation of the pathway for biosynthesis of saponin adjuvants from the soapbark tree.</title>
        <authorList>
            <person name="Reed J."/>
            <person name="Orme A."/>
            <person name="El-Demerdash A."/>
            <person name="Owen C."/>
            <person name="Martin L.B.B."/>
            <person name="Misra R.C."/>
            <person name="Kikuchi S."/>
            <person name="Rejzek M."/>
            <person name="Martin A.C."/>
            <person name="Harkess A."/>
            <person name="Leebens-Mack J."/>
            <person name="Louveau T."/>
            <person name="Stephenson M.J."/>
            <person name="Osbourn A."/>
        </authorList>
    </citation>
    <scope>NUCLEOTIDE SEQUENCE</scope>
    <source>
        <strain evidence="6">S10</strain>
    </source>
</reference>
<dbReference type="PANTHER" id="PTHR33191:SF9">
    <property type="entry name" value="RIPENING-RELATED PROTEIN 2-RELATED"/>
    <property type="match status" value="1"/>
</dbReference>
<comment type="caution">
    <text evidence="6">The sequence shown here is derived from an EMBL/GenBank/DDBJ whole genome shotgun (WGS) entry which is preliminary data.</text>
</comment>
<evidence type="ECO:0000256" key="3">
    <source>
        <dbReference type="ARBA" id="ARBA00022525"/>
    </source>
</evidence>
<protein>
    <submittedName>
        <fullName evidence="6">Kiwellin</fullName>
    </submittedName>
</protein>
<evidence type="ECO:0000313" key="6">
    <source>
        <dbReference type="EMBL" id="KAJ7943399.1"/>
    </source>
</evidence>
<keyword evidence="4 5" id="KW-0732">Signal</keyword>
<dbReference type="PANTHER" id="PTHR33191">
    <property type="entry name" value="RIPENING-RELATED PROTEIN 2-RELATED"/>
    <property type="match status" value="1"/>
</dbReference>
<dbReference type="Gene3D" id="2.40.40.10">
    <property type="entry name" value="RlpA-like domain"/>
    <property type="match status" value="1"/>
</dbReference>
<name>A0AAD7KPT8_QUISA</name>